<keyword evidence="4 7" id="KW-0963">Cytoplasm</keyword>
<dbReference type="Proteomes" id="UP001597108">
    <property type="component" value="Unassembled WGS sequence"/>
</dbReference>
<evidence type="ECO:0000313" key="10">
    <source>
        <dbReference type="EMBL" id="MFD0981510.1"/>
    </source>
</evidence>
<evidence type="ECO:0000256" key="6">
    <source>
        <dbReference type="ARBA" id="ARBA00023027"/>
    </source>
</evidence>
<dbReference type="Pfam" id="PF00725">
    <property type="entry name" value="3HCDH"/>
    <property type="match status" value="1"/>
</dbReference>
<name>A0ABW3ITS5_9RHOB</name>
<keyword evidence="6 7" id="KW-0520">NAD</keyword>
<evidence type="ECO:0000256" key="4">
    <source>
        <dbReference type="ARBA" id="ARBA00022490"/>
    </source>
</evidence>
<comment type="subunit">
    <text evidence="3 7">Homodimer.</text>
</comment>
<feature type="domain" description="3-hydroxyacyl-CoA dehydrogenase NAD binding" evidence="9">
    <location>
        <begin position="5"/>
        <end position="178"/>
    </location>
</feature>
<evidence type="ECO:0000256" key="1">
    <source>
        <dbReference type="ARBA" id="ARBA00004496"/>
    </source>
</evidence>
<dbReference type="PANTHER" id="PTHR48075:SF5">
    <property type="entry name" value="3-HYDROXYBUTYRYL-COA DEHYDROGENASE"/>
    <property type="match status" value="1"/>
</dbReference>
<dbReference type="HAMAP" id="MF_02129">
    <property type="entry name" value="L_carnitine_dehydrog"/>
    <property type="match status" value="1"/>
</dbReference>
<evidence type="ECO:0000259" key="8">
    <source>
        <dbReference type="Pfam" id="PF00725"/>
    </source>
</evidence>
<evidence type="ECO:0000259" key="9">
    <source>
        <dbReference type="Pfam" id="PF02737"/>
    </source>
</evidence>
<dbReference type="EC" id="1.1.1.108" evidence="7"/>
<dbReference type="SUPFAM" id="SSF48179">
    <property type="entry name" value="6-phosphogluconate dehydrogenase C-terminal domain-like"/>
    <property type="match status" value="1"/>
</dbReference>
<comment type="caution">
    <text evidence="10">The sequence shown here is derived from an EMBL/GenBank/DDBJ whole genome shotgun (WGS) entry which is preliminary data.</text>
</comment>
<dbReference type="SUPFAM" id="SSF54637">
    <property type="entry name" value="Thioesterase/thiol ester dehydrase-isomerase"/>
    <property type="match status" value="1"/>
</dbReference>
<dbReference type="InterPro" id="IPR026578">
    <property type="entry name" value="L-carnitine_dehydrogenase"/>
</dbReference>
<comment type="pathway">
    <text evidence="2 7">Amine and polyamine metabolism; carnitine metabolism.</text>
</comment>
<dbReference type="InterPro" id="IPR008927">
    <property type="entry name" value="6-PGluconate_DH-like_C_sf"/>
</dbReference>
<dbReference type="Pfam" id="PF02737">
    <property type="entry name" value="3HCDH_N"/>
    <property type="match status" value="1"/>
</dbReference>
<dbReference type="InterPro" id="IPR013328">
    <property type="entry name" value="6PGD_dom2"/>
</dbReference>
<dbReference type="GO" id="GO:0047728">
    <property type="term" value="F:carnitine 3-dehydrogenase activity"/>
    <property type="evidence" value="ECO:0007669"/>
    <property type="project" value="UniProtKB-EC"/>
</dbReference>
<comment type="subcellular location">
    <subcellularLocation>
        <location evidence="1 7">Cytoplasm</location>
    </subcellularLocation>
</comment>
<evidence type="ECO:0000256" key="5">
    <source>
        <dbReference type="ARBA" id="ARBA00023002"/>
    </source>
</evidence>
<proteinExistence type="inferred from homology"/>
<evidence type="ECO:0000256" key="2">
    <source>
        <dbReference type="ARBA" id="ARBA00004855"/>
    </source>
</evidence>
<dbReference type="InterPro" id="IPR029069">
    <property type="entry name" value="HotDog_dom_sf"/>
</dbReference>
<comment type="catalytic activity">
    <reaction evidence="7">
        <text>carnitine + NAD(+) = 3-dehydrocarnitine + NADH + H(+)</text>
        <dbReference type="Rhea" id="RHEA:19265"/>
        <dbReference type="ChEBI" id="CHEBI:15378"/>
        <dbReference type="ChEBI" id="CHEBI:17126"/>
        <dbReference type="ChEBI" id="CHEBI:57540"/>
        <dbReference type="ChEBI" id="CHEBI:57885"/>
        <dbReference type="ChEBI" id="CHEBI:57945"/>
        <dbReference type="EC" id="1.1.1.108"/>
    </reaction>
</comment>
<dbReference type="Gene3D" id="3.10.129.10">
    <property type="entry name" value="Hotdog Thioesterase"/>
    <property type="match status" value="1"/>
</dbReference>
<dbReference type="Gene3D" id="1.10.1040.10">
    <property type="entry name" value="N-(1-d-carboxylethyl)-l-norvaline Dehydrogenase, domain 2"/>
    <property type="match status" value="1"/>
</dbReference>
<protein>
    <recommendedName>
        <fullName evidence="7">L-carnitine dehydrogenase</fullName>
        <shortName evidence="7">CDH</shortName>
        <shortName evidence="7">L-CDH</shortName>
        <ecNumber evidence="7">1.1.1.108</ecNumber>
    </recommendedName>
</protein>
<dbReference type="SUPFAM" id="SSF51735">
    <property type="entry name" value="NAD(P)-binding Rossmann-fold domains"/>
    <property type="match status" value="1"/>
</dbReference>
<dbReference type="PANTHER" id="PTHR48075">
    <property type="entry name" value="3-HYDROXYACYL-COA DEHYDROGENASE FAMILY PROTEIN"/>
    <property type="match status" value="1"/>
</dbReference>
<sequence length="475" mass="52076">MKGTAAIVGGGVIGGGWTARFLLNGWNVRVFDPDPEAERKIGDVLSNARHGLPMLYDCALPPEGALSFHPSIGEAVEGAEWIQESVPERLELKHATLAEIQAACDPLAVIGSSTSGFKPSTLQQGAARPEQIIVTHPFNPVYLLPLVEVVSSGQTAPSILAKTKAILGAMGMHPLVVRAEIDAHIADRLLEAVWRESLWMIDDGIATTQEIDDAIRFGFGLRWAQMGLFETYRIAGGEAGMEHFIRQFGPALQWPWTKLMDVPELTEELIHKLVDLSNAQSGHMTIRELERKRDNNLVAMLRALKQQGSAAGRLLLDHERRLRPALAPAANLMTARRVVPTDWTDLNGHMNESRYGQVFSDAAEAVMALVGADEDYIASGLSYFTVETETKFLAETHAGERFVVHTRVTEGARKKIRCFHEMRRETDGTLLATCDQLMIHVDLAKRRACEPPEVVQQKIEALAALHASAGGLPDA</sequence>
<reference evidence="11" key="1">
    <citation type="journal article" date="2019" name="Int. J. Syst. Evol. Microbiol.">
        <title>The Global Catalogue of Microorganisms (GCM) 10K type strain sequencing project: providing services to taxonomists for standard genome sequencing and annotation.</title>
        <authorList>
            <consortium name="The Broad Institute Genomics Platform"/>
            <consortium name="The Broad Institute Genome Sequencing Center for Infectious Disease"/>
            <person name="Wu L."/>
            <person name="Ma J."/>
        </authorList>
    </citation>
    <scope>NUCLEOTIDE SEQUENCE [LARGE SCALE GENOMIC DNA]</scope>
    <source>
        <strain evidence="11">CCUG 60524</strain>
    </source>
</reference>
<dbReference type="NCBIfam" id="NF005716">
    <property type="entry name" value="PRK07531.1"/>
    <property type="match status" value="1"/>
</dbReference>
<dbReference type="Pfam" id="PF13279">
    <property type="entry name" value="4HBT_2"/>
    <property type="match status" value="1"/>
</dbReference>
<feature type="domain" description="3-hydroxyacyl-CoA dehydrogenase C-terminal" evidence="8">
    <location>
        <begin position="185"/>
        <end position="251"/>
    </location>
</feature>
<organism evidence="10 11">
    <name type="scientific">Tropicimonas aquimaris</name>
    <dbReference type="NCBI Taxonomy" id="914152"/>
    <lineage>
        <taxon>Bacteria</taxon>
        <taxon>Pseudomonadati</taxon>
        <taxon>Pseudomonadota</taxon>
        <taxon>Alphaproteobacteria</taxon>
        <taxon>Rhodobacterales</taxon>
        <taxon>Roseobacteraceae</taxon>
        <taxon>Tropicimonas</taxon>
    </lineage>
</organism>
<evidence type="ECO:0000256" key="7">
    <source>
        <dbReference type="HAMAP-Rule" id="MF_02129"/>
    </source>
</evidence>
<evidence type="ECO:0000313" key="11">
    <source>
        <dbReference type="Proteomes" id="UP001597108"/>
    </source>
</evidence>
<dbReference type="InterPro" id="IPR036291">
    <property type="entry name" value="NAD(P)-bd_dom_sf"/>
</dbReference>
<dbReference type="EMBL" id="JBHTJT010000039">
    <property type="protein sequence ID" value="MFD0981510.1"/>
    <property type="molecule type" value="Genomic_DNA"/>
</dbReference>
<comment type="function">
    <text evidence="7">Catalyzes the NAD(+)-dependent oxidation of L-carnitine to 3-dehydrocarnitine.</text>
</comment>
<dbReference type="InterPro" id="IPR006176">
    <property type="entry name" value="3-OHacyl-CoA_DH_NAD-bd"/>
</dbReference>
<keyword evidence="5 7" id="KW-0560">Oxidoreductase</keyword>
<evidence type="ECO:0000256" key="3">
    <source>
        <dbReference type="ARBA" id="ARBA00011738"/>
    </source>
</evidence>
<gene>
    <name evidence="10" type="ORF">ACFQ2S_17885</name>
</gene>
<comment type="similarity">
    <text evidence="7">Belongs to the 3-hydroxyacyl-CoA dehydrogenase family. L-carnitine dehydrogenase subfamily.</text>
</comment>
<dbReference type="RefSeq" id="WP_386076548.1">
    <property type="nucleotide sequence ID" value="NZ_JBHTJT010000039.1"/>
</dbReference>
<accession>A0ABW3ITS5</accession>
<dbReference type="Gene3D" id="3.40.50.720">
    <property type="entry name" value="NAD(P)-binding Rossmann-like Domain"/>
    <property type="match status" value="1"/>
</dbReference>
<dbReference type="CDD" id="cd00586">
    <property type="entry name" value="4HBT"/>
    <property type="match status" value="1"/>
</dbReference>
<feature type="binding site" evidence="7">
    <location>
        <begin position="9"/>
        <end position="14"/>
    </location>
    <ligand>
        <name>NAD(+)</name>
        <dbReference type="ChEBI" id="CHEBI:57540"/>
    </ligand>
</feature>
<dbReference type="InterPro" id="IPR006108">
    <property type="entry name" value="3HC_DH_C"/>
</dbReference>
<keyword evidence="11" id="KW-1185">Reference proteome</keyword>